<keyword evidence="4" id="KW-1185">Reference proteome</keyword>
<evidence type="ECO:0000256" key="1">
    <source>
        <dbReference type="SAM" id="MobiDB-lite"/>
    </source>
</evidence>
<dbReference type="Proteomes" id="UP000324748">
    <property type="component" value="Unassembled WGS sequence"/>
</dbReference>
<dbReference type="Proteomes" id="UP000325313">
    <property type="component" value="Unassembled WGS sequence"/>
</dbReference>
<dbReference type="EMBL" id="VDEP01000414">
    <property type="protein sequence ID" value="KAA1086028.1"/>
    <property type="molecule type" value="Genomic_DNA"/>
</dbReference>
<name>A0A5B0PVF6_PUCGR</name>
<evidence type="ECO:0000313" key="4">
    <source>
        <dbReference type="Proteomes" id="UP000324748"/>
    </source>
</evidence>
<feature type="compositionally biased region" description="Basic and acidic residues" evidence="1">
    <location>
        <begin position="58"/>
        <end position="79"/>
    </location>
</feature>
<organism evidence="3 4">
    <name type="scientific">Puccinia graminis f. sp. tritici</name>
    <dbReference type="NCBI Taxonomy" id="56615"/>
    <lineage>
        <taxon>Eukaryota</taxon>
        <taxon>Fungi</taxon>
        <taxon>Dikarya</taxon>
        <taxon>Basidiomycota</taxon>
        <taxon>Pucciniomycotina</taxon>
        <taxon>Pucciniomycetes</taxon>
        <taxon>Pucciniales</taxon>
        <taxon>Pucciniaceae</taxon>
        <taxon>Puccinia</taxon>
    </lineage>
</organism>
<dbReference type="EMBL" id="VSWC01000041">
    <property type="protein sequence ID" value="KAA1104740.1"/>
    <property type="molecule type" value="Genomic_DNA"/>
</dbReference>
<evidence type="ECO:0000313" key="5">
    <source>
        <dbReference type="Proteomes" id="UP000325313"/>
    </source>
</evidence>
<reference evidence="4 5" key="1">
    <citation type="submission" date="2019-05" db="EMBL/GenBank/DDBJ databases">
        <title>Emergence of the Ug99 lineage of the wheat stem rust pathogen through somatic hybridization.</title>
        <authorList>
            <person name="Li F."/>
            <person name="Upadhyaya N.M."/>
            <person name="Sperschneider J."/>
            <person name="Matny O."/>
            <person name="Nguyen-Phuc H."/>
            <person name="Mago R."/>
            <person name="Raley C."/>
            <person name="Miller M.E."/>
            <person name="Silverstein K.A.T."/>
            <person name="Henningsen E."/>
            <person name="Hirsch C.D."/>
            <person name="Visser B."/>
            <person name="Pretorius Z.A."/>
            <person name="Steffenson B.J."/>
            <person name="Schwessinger B."/>
            <person name="Dodds P.N."/>
            <person name="Figueroa M."/>
        </authorList>
    </citation>
    <scope>NUCLEOTIDE SEQUENCE [LARGE SCALE GENOMIC DNA]</scope>
    <source>
        <strain evidence="3">21-0</strain>
        <strain evidence="2 5">Ug99</strain>
    </source>
</reference>
<feature type="region of interest" description="Disordered" evidence="1">
    <location>
        <begin position="42"/>
        <end position="96"/>
    </location>
</feature>
<protein>
    <submittedName>
        <fullName evidence="3">Uncharacterized protein</fullName>
    </submittedName>
</protein>
<accession>A0A5B0PVF6</accession>
<feature type="region of interest" description="Disordered" evidence="1">
    <location>
        <begin position="1"/>
        <end position="20"/>
    </location>
</feature>
<sequence>MARARKDNIFTEPRSSYKPRIPPLERRLRQLEKLQRIQRGADPALLIDPQNINAHQNLEQDLHQESVRGPDGNNEHPDDNDVEMNSGDWRQKCWKG</sequence>
<comment type="caution">
    <text evidence="3">The sequence shown here is derived from an EMBL/GenBank/DDBJ whole genome shotgun (WGS) entry which is preliminary data.</text>
</comment>
<evidence type="ECO:0000313" key="3">
    <source>
        <dbReference type="EMBL" id="KAA1104740.1"/>
    </source>
</evidence>
<proteinExistence type="predicted"/>
<gene>
    <name evidence="3" type="ORF">PGT21_030877</name>
    <name evidence="2" type="ORF">PGTUg99_003697</name>
</gene>
<evidence type="ECO:0000313" key="2">
    <source>
        <dbReference type="EMBL" id="KAA1086028.1"/>
    </source>
</evidence>
<dbReference type="AlphaFoldDB" id="A0A5B0PVF6"/>